<reference evidence="8 9" key="1">
    <citation type="journal article" date="2014" name="Genome Announc.">
        <title>Draft Genome Sequence of the Haloacid-Degrading Burkholderia caribensis Strain MBA4.</title>
        <authorList>
            <person name="Pan Y."/>
            <person name="Kong K.F."/>
            <person name="Tsang J.S."/>
        </authorList>
    </citation>
    <scope>NUCLEOTIDE SEQUENCE [LARGE SCALE GENOMIC DNA]</scope>
    <source>
        <strain evidence="8 9">MBA4</strain>
    </source>
</reference>
<feature type="binding site" evidence="6">
    <location>
        <position position="149"/>
    </location>
    <ligand>
        <name>FMN</name>
        <dbReference type="ChEBI" id="CHEBI:58210"/>
    </ligand>
</feature>
<dbReference type="SUPFAM" id="SSF51679">
    <property type="entry name" value="Bacterial luciferase-like"/>
    <property type="match status" value="1"/>
</dbReference>
<organism evidence="8 9">
    <name type="scientific">Paraburkholderia caribensis MBA4</name>
    <dbReference type="NCBI Taxonomy" id="1323664"/>
    <lineage>
        <taxon>Bacteria</taxon>
        <taxon>Pseudomonadati</taxon>
        <taxon>Pseudomonadota</taxon>
        <taxon>Betaproteobacteria</taxon>
        <taxon>Burkholderiales</taxon>
        <taxon>Burkholderiaceae</taxon>
        <taxon>Paraburkholderia</taxon>
    </lineage>
</organism>
<feature type="binding site" evidence="6">
    <location>
        <position position="99"/>
    </location>
    <ligand>
        <name>FMN</name>
        <dbReference type="ChEBI" id="CHEBI:58210"/>
    </ligand>
</feature>
<name>A0A0P0RI26_9BURK</name>
<gene>
    <name evidence="8" type="ORF">K788_0000642</name>
</gene>
<proteinExistence type="inferred from homology"/>
<dbReference type="Pfam" id="PF00296">
    <property type="entry name" value="Bac_luciferase"/>
    <property type="match status" value="1"/>
</dbReference>
<evidence type="ECO:0000256" key="3">
    <source>
        <dbReference type="ARBA" id="ARBA00023002"/>
    </source>
</evidence>
<dbReference type="RefSeq" id="WP_035998539.1">
    <property type="nucleotide sequence ID" value="NZ_CP012747.1"/>
</dbReference>
<feature type="binding site" evidence="6">
    <location>
        <position position="224"/>
    </location>
    <ligand>
        <name>FMN</name>
        <dbReference type="ChEBI" id="CHEBI:58210"/>
    </ligand>
</feature>
<sequence length="445" mass="49436">MNRERMILGAFFFNPQGDHRLAWRHPRAPGREVFTLDYYRELATLAESACLDALFIADHVAMWDTFESNVAHYANARLEPVTLLSALSVVTQNLGLISTLSTSFSEPYNVARMFASLDHISQGRAAWNVVTSGMNEEALNFGRDATIEHGQRYERATEYVEVVKALWDSWEDEAVLLDRKSGLFADPSKVHRLDHKGTYFAIRGPLNVPRPPQGYPIIVQAGSSNDGKNLAAGHADLHFSMCRGIEEGLAYREDLNERLTQYGRSVDSLKVLPGIQPVLAHSQAEAREKQELLESLVPERLGVDLVSSWCRLDLSGLPLDGPLPDLPDEAGYDGQRSNLARLKGFKDRNMTIRQVARQLTNAGAAQAIAGTPAEIADFMESWFRAGVCDGFNLMFPVLTEDMSDFVQHVVPELQRRGLAQSSYGSGTLREKLGLMRPRNSFGSGL</sequence>
<feature type="binding site" evidence="6">
    <location>
        <position position="153"/>
    </location>
    <ligand>
        <name>FMN</name>
        <dbReference type="ChEBI" id="CHEBI:58210"/>
    </ligand>
</feature>
<evidence type="ECO:0000256" key="2">
    <source>
        <dbReference type="ARBA" id="ARBA00022643"/>
    </source>
</evidence>
<dbReference type="PANTHER" id="PTHR30011:SF16">
    <property type="entry name" value="C2H2 FINGER DOMAIN TRANSCRIPTION FACTOR (EUROFUNG)-RELATED"/>
    <property type="match status" value="1"/>
</dbReference>
<dbReference type="GO" id="GO:0004497">
    <property type="term" value="F:monooxygenase activity"/>
    <property type="evidence" value="ECO:0007669"/>
    <property type="project" value="UniProtKB-KW"/>
</dbReference>
<dbReference type="Proteomes" id="UP000019146">
    <property type="component" value="Chromosome 2"/>
</dbReference>
<keyword evidence="1 6" id="KW-0285">Flavoprotein</keyword>
<keyword evidence="4 8" id="KW-0503">Monooxygenase</keyword>
<comment type="similarity">
    <text evidence="5">Belongs to the NtaA/SnaA/DszA monooxygenase family.</text>
</comment>
<keyword evidence="3" id="KW-0560">Oxidoreductase</keyword>
<evidence type="ECO:0000259" key="7">
    <source>
        <dbReference type="Pfam" id="PF00296"/>
    </source>
</evidence>
<dbReference type="AlphaFoldDB" id="A0A0P0RI26"/>
<dbReference type="InterPro" id="IPR036661">
    <property type="entry name" value="Luciferase-like_sf"/>
</dbReference>
<protein>
    <submittedName>
        <fullName evidence="8">Nitrilotriacetate monooxygenase component A</fullName>
    </submittedName>
</protein>
<keyword evidence="2 6" id="KW-0288">FMN</keyword>
<evidence type="ECO:0000256" key="5">
    <source>
        <dbReference type="ARBA" id="ARBA00033748"/>
    </source>
</evidence>
<evidence type="ECO:0000256" key="4">
    <source>
        <dbReference type="ARBA" id="ARBA00023033"/>
    </source>
</evidence>
<evidence type="ECO:0000256" key="6">
    <source>
        <dbReference type="PIRSR" id="PIRSR000337-1"/>
    </source>
</evidence>
<dbReference type="Gene3D" id="3.20.20.30">
    <property type="entry name" value="Luciferase-like domain"/>
    <property type="match status" value="1"/>
</dbReference>
<dbReference type="InterPro" id="IPR011251">
    <property type="entry name" value="Luciferase-like_dom"/>
</dbReference>
<dbReference type="PIRSF" id="PIRSF000337">
    <property type="entry name" value="NTA_MOA"/>
    <property type="match status" value="1"/>
</dbReference>
<dbReference type="CDD" id="cd01095">
    <property type="entry name" value="Nitrilotriacetate_monoxgenase"/>
    <property type="match status" value="1"/>
</dbReference>
<dbReference type="InterPro" id="IPR051260">
    <property type="entry name" value="Diverse_substr_monoxygenases"/>
</dbReference>
<dbReference type="NCBIfam" id="TIGR03860">
    <property type="entry name" value="FMN_nitrolo"/>
    <property type="match status" value="1"/>
</dbReference>
<dbReference type="PANTHER" id="PTHR30011">
    <property type="entry name" value="ALKANESULFONATE MONOOXYGENASE-RELATED"/>
    <property type="match status" value="1"/>
</dbReference>
<dbReference type="EMBL" id="CP012747">
    <property type="protein sequence ID" value="ALL68257.1"/>
    <property type="molecule type" value="Genomic_DNA"/>
</dbReference>
<feature type="binding site" evidence="6">
    <location>
        <position position="223"/>
    </location>
    <ligand>
        <name>FMN</name>
        <dbReference type="ChEBI" id="CHEBI:58210"/>
    </ligand>
</feature>
<dbReference type="GO" id="GO:0016705">
    <property type="term" value="F:oxidoreductase activity, acting on paired donors, with incorporation or reduction of molecular oxygen"/>
    <property type="evidence" value="ECO:0007669"/>
    <property type="project" value="InterPro"/>
</dbReference>
<dbReference type="GeneID" id="69971991"/>
<feature type="domain" description="Luciferase-like" evidence="7">
    <location>
        <begin position="22"/>
        <end position="387"/>
    </location>
</feature>
<dbReference type="InterPro" id="IPR016215">
    <property type="entry name" value="NTA_MOA"/>
</dbReference>
<evidence type="ECO:0000256" key="1">
    <source>
        <dbReference type="ARBA" id="ARBA00022630"/>
    </source>
</evidence>
<feature type="binding site" evidence="6">
    <location>
        <position position="58"/>
    </location>
    <ligand>
        <name>FMN</name>
        <dbReference type="ChEBI" id="CHEBI:58210"/>
    </ligand>
</feature>
<evidence type="ECO:0000313" key="9">
    <source>
        <dbReference type="Proteomes" id="UP000019146"/>
    </source>
</evidence>
<evidence type="ECO:0000313" key="8">
    <source>
        <dbReference type="EMBL" id="ALL68257.1"/>
    </source>
</evidence>
<accession>A0A0P0RI26</accession>
<dbReference type="KEGG" id="bcai:K788_0000642"/>